<accession>A0A2M7BRR1</accession>
<protein>
    <recommendedName>
        <fullName evidence="4">Bacterial spore germination immunoglobulin-like domain-containing protein</fullName>
    </recommendedName>
</protein>
<name>A0A2M7BRR1_9BACT</name>
<comment type="caution">
    <text evidence="2">The sequence shown here is derived from an EMBL/GenBank/DDBJ whole genome shotgun (WGS) entry which is preliminary data.</text>
</comment>
<proteinExistence type="predicted"/>
<evidence type="ECO:0000313" key="3">
    <source>
        <dbReference type="Proteomes" id="UP000230119"/>
    </source>
</evidence>
<gene>
    <name evidence="2" type="ORF">COS52_04180</name>
</gene>
<keyword evidence="1" id="KW-0812">Transmembrane</keyword>
<dbReference type="Gene3D" id="2.60.40.10">
    <property type="entry name" value="Immunoglobulins"/>
    <property type="match status" value="1"/>
</dbReference>
<evidence type="ECO:0000313" key="2">
    <source>
        <dbReference type="EMBL" id="PIV08162.1"/>
    </source>
</evidence>
<organism evidence="2 3">
    <name type="scientific">Candidatus Roizmanbacteria bacterium CG03_land_8_20_14_0_80_39_12</name>
    <dbReference type="NCBI Taxonomy" id="1974847"/>
    <lineage>
        <taxon>Bacteria</taxon>
        <taxon>Candidatus Roizmaniibacteriota</taxon>
    </lineage>
</organism>
<dbReference type="InterPro" id="IPR013783">
    <property type="entry name" value="Ig-like_fold"/>
</dbReference>
<keyword evidence="1" id="KW-1133">Transmembrane helix</keyword>
<dbReference type="AlphaFoldDB" id="A0A2M7BRR1"/>
<reference evidence="3" key="1">
    <citation type="submission" date="2017-09" db="EMBL/GenBank/DDBJ databases">
        <title>Depth-based differentiation of microbial function through sediment-hosted aquifers and enrichment of novel symbionts in the deep terrestrial subsurface.</title>
        <authorList>
            <person name="Probst A.J."/>
            <person name="Ladd B."/>
            <person name="Jarett J.K."/>
            <person name="Geller-Mcgrath D.E."/>
            <person name="Sieber C.M.K."/>
            <person name="Emerson J.B."/>
            <person name="Anantharaman K."/>
            <person name="Thomas B.C."/>
            <person name="Malmstrom R."/>
            <person name="Stieglmeier M."/>
            <person name="Klingl A."/>
            <person name="Woyke T."/>
            <person name="Ryan C.M."/>
            <person name="Banfield J.F."/>
        </authorList>
    </citation>
    <scope>NUCLEOTIDE SEQUENCE [LARGE SCALE GENOMIC DNA]</scope>
</reference>
<keyword evidence="1" id="KW-0472">Membrane</keyword>
<evidence type="ECO:0008006" key="4">
    <source>
        <dbReference type="Google" id="ProtNLM"/>
    </source>
</evidence>
<evidence type="ECO:0000256" key="1">
    <source>
        <dbReference type="SAM" id="Phobius"/>
    </source>
</evidence>
<dbReference type="Proteomes" id="UP000230119">
    <property type="component" value="Unassembled WGS sequence"/>
</dbReference>
<dbReference type="EMBL" id="PEVA01000177">
    <property type="protein sequence ID" value="PIV08162.1"/>
    <property type="molecule type" value="Genomic_DNA"/>
</dbReference>
<feature type="transmembrane region" description="Helical" evidence="1">
    <location>
        <begin position="6"/>
        <end position="25"/>
    </location>
</feature>
<sequence length="141" mass="15686">MKKETSIAVGMGIVFGLIFSFLVIVNTQKNQSVSQKTPAQKNRPVKTQQQTIVQPILISEPNDSAIIGEASVKIKGKIDKNSFVVIQSQIKDISFTTKTEEFEYTIPLSLGENIIHISAYPRGVAGKVQEKELRVYYLDSK</sequence>